<dbReference type="InterPro" id="IPR000683">
    <property type="entry name" value="Gfo/Idh/MocA-like_OxRdtase_N"/>
</dbReference>
<evidence type="ECO:0000256" key="1">
    <source>
        <dbReference type="ARBA" id="ARBA00010928"/>
    </source>
</evidence>
<dbReference type="Proteomes" id="UP000216207">
    <property type="component" value="Unassembled WGS sequence"/>
</dbReference>
<dbReference type="InterPro" id="IPR055170">
    <property type="entry name" value="GFO_IDH_MocA-like_dom"/>
</dbReference>
<name>A0A268P1L7_SHOCL</name>
<comment type="similarity">
    <text evidence="1">Belongs to the Gfo/Idh/MocA family.</text>
</comment>
<accession>A0A268P1L7</accession>
<evidence type="ECO:0000256" key="2">
    <source>
        <dbReference type="ARBA" id="ARBA00023002"/>
    </source>
</evidence>
<feature type="domain" description="Gfo/Idh/MocA-like oxidoreductase N-terminal" evidence="3">
    <location>
        <begin position="6"/>
        <end position="124"/>
    </location>
</feature>
<dbReference type="InterPro" id="IPR036291">
    <property type="entry name" value="NAD(P)-bd_dom_sf"/>
</dbReference>
<evidence type="ECO:0000313" key="6">
    <source>
        <dbReference type="Proteomes" id="UP000216207"/>
    </source>
</evidence>
<dbReference type="EMBL" id="NPCC01000007">
    <property type="protein sequence ID" value="PAE89632.1"/>
    <property type="molecule type" value="Genomic_DNA"/>
</dbReference>
<protein>
    <submittedName>
        <fullName evidence="5">Oxidoreductase</fullName>
    </submittedName>
</protein>
<keyword evidence="2" id="KW-0560">Oxidoreductase</keyword>
<dbReference type="Pfam" id="PF22725">
    <property type="entry name" value="GFO_IDH_MocA_C3"/>
    <property type="match status" value="1"/>
</dbReference>
<evidence type="ECO:0000313" key="5">
    <source>
        <dbReference type="EMBL" id="PAE89632.1"/>
    </source>
</evidence>
<dbReference type="AlphaFoldDB" id="A0A268P1L7"/>
<dbReference type="InterPro" id="IPR050984">
    <property type="entry name" value="Gfo/Idh/MocA_domain"/>
</dbReference>
<dbReference type="GO" id="GO:0000166">
    <property type="term" value="F:nucleotide binding"/>
    <property type="evidence" value="ECO:0007669"/>
    <property type="project" value="InterPro"/>
</dbReference>
<dbReference type="Gene3D" id="3.30.360.10">
    <property type="entry name" value="Dihydrodipicolinate Reductase, domain 2"/>
    <property type="match status" value="1"/>
</dbReference>
<dbReference type="SUPFAM" id="SSF51735">
    <property type="entry name" value="NAD(P)-binding Rossmann-fold domains"/>
    <property type="match status" value="1"/>
</dbReference>
<feature type="domain" description="GFO/IDH/MocA-like oxidoreductase" evidence="4">
    <location>
        <begin position="138"/>
        <end position="252"/>
    </location>
</feature>
<evidence type="ECO:0000259" key="4">
    <source>
        <dbReference type="Pfam" id="PF22725"/>
    </source>
</evidence>
<comment type="caution">
    <text evidence="5">The sequence shown here is derived from an EMBL/GenBank/DDBJ whole genome shotgun (WGS) entry which is preliminary data.</text>
</comment>
<dbReference type="GO" id="GO:0016491">
    <property type="term" value="F:oxidoreductase activity"/>
    <property type="evidence" value="ECO:0007669"/>
    <property type="project" value="UniProtKB-KW"/>
</dbReference>
<gene>
    <name evidence="5" type="ORF">CHH72_07070</name>
</gene>
<sequence length="332" mass="36702">MHTEALKWGILGTASIAKRAIIPGIAASASGEVVAIASRSLEKAQAFAAEHDIKTAYGSYEELLADEEIEAVYIPLPNHLHKEWVIKAAEAGKHVLCEKPIALHAEEAEEMKEACEQHRVILAEAFMYRYQARYKDILAHIDNGDIGEIRGIRAVFTFNNASAFDNFRMKRAYGGGGLYDVGVYPLSLARLVFGEEPEAVTVHSFMPDSHDQVDMVAAGLVEFSNGRYLTFDCGMWAAFRDEAEIIGTKGRITIPTAFTNEANGYDLYTNDGHTHFCGNAVDHYALQADAFAATVRNEKPLPFSAEDAVLNMKVLDACLKSQLERKRIEVER</sequence>
<dbReference type="Pfam" id="PF01408">
    <property type="entry name" value="GFO_IDH_MocA"/>
    <property type="match status" value="1"/>
</dbReference>
<dbReference type="Gene3D" id="3.40.50.720">
    <property type="entry name" value="NAD(P)-binding Rossmann-like Domain"/>
    <property type="match status" value="1"/>
</dbReference>
<evidence type="ECO:0000259" key="3">
    <source>
        <dbReference type="Pfam" id="PF01408"/>
    </source>
</evidence>
<reference evidence="5 6" key="1">
    <citation type="submission" date="2017-07" db="EMBL/GenBank/DDBJ databases">
        <title>Isolation and whole genome analysis of endospore-forming bacteria from heroin.</title>
        <authorList>
            <person name="Kalinowski J."/>
            <person name="Ahrens B."/>
            <person name="Al-Dilaimi A."/>
            <person name="Winkler A."/>
            <person name="Wibberg D."/>
            <person name="Schleenbecker U."/>
            <person name="Ruckert C."/>
            <person name="Wolfel R."/>
            <person name="Grass G."/>
        </authorList>
    </citation>
    <scope>NUCLEOTIDE SEQUENCE [LARGE SCALE GENOMIC DNA]</scope>
    <source>
        <strain evidence="5 6">7539</strain>
    </source>
</reference>
<dbReference type="RefSeq" id="WP_095255144.1">
    <property type="nucleotide sequence ID" value="NZ_NPCA01000025.1"/>
</dbReference>
<dbReference type="PANTHER" id="PTHR22604">
    <property type="entry name" value="OXIDOREDUCTASES"/>
    <property type="match status" value="1"/>
</dbReference>
<dbReference type="SUPFAM" id="SSF55347">
    <property type="entry name" value="Glyceraldehyde-3-phosphate dehydrogenase-like, C-terminal domain"/>
    <property type="match status" value="1"/>
</dbReference>
<organism evidence="5 6">
    <name type="scientific">Shouchella clausii</name>
    <name type="common">Alkalihalobacillus clausii</name>
    <dbReference type="NCBI Taxonomy" id="79880"/>
    <lineage>
        <taxon>Bacteria</taxon>
        <taxon>Bacillati</taxon>
        <taxon>Bacillota</taxon>
        <taxon>Bacilli</taxon>
        <taxon>Bacillales</taxon>
        <taxon>Bacillaceae</taxon>
        <taxon>Shouchella</taxon>
    </lineage>
</organism>
<dbReference type="PANTHER" id="PTHR22604:SF105">
    <property type="entry name" value="TRANS-1,2-DIHYDROBENZENE-1,2-DIOL DEHYDROGENASE"/>
    <property type="match status" value="1"/>
</dbReference>
<proteinExistence type="inferred from homology"/>